<keyword evidence="4" id="KW-1185">Reference proteome</keyword>
<evidence type="ECO:0000313" key="4">
    <source>
        <dbReference type="Proteomes" id="UP000094112"/>
    </source>
</evidence>
<feature type="compositionally biased region" description="Low complexity" evidence="1">
    <location>
        <begin position="193"/>
        <end position="205"/>
    </location>
</feature>
<dbReference type="GO" id="GO:0005507">
    <property type="term" value="F:copper ion binding"/>
    <property type="evidence" value="ECO:0007669"/>
    <property type="project" value="InterPro"/>
</dbReference>
<dbReference type="InterPro" id="IPR036395">
    <property type="entry name" value="Cu_fist_DNA-bd_dom_sf"/>
</dbReference>
<evidence type="ECO:0000313" key="3">
    <source>
        <dbReference type="EMBL" id="ODQ59936.1"/>
    </source>
</evidence>
<organism evidence="3 4">
    <name type="scientific">Wickerhamomyces anomalus (strain ATCC 58044 / CBS 1984 / NCYC 433 / NRRL Y-366-8)</name>
    <name type="common">Yeast</name>
    <name type="synonym">Hansenula anomala</name>
    <dbReference type="NCBI Taxonomy" id="683960"/>
    <lineage>
        <taxon>Eukaryota</taxon>
        <taxon>Fungi</taxon>
        <taxon>Dikarya</taxon>
        <taxon>Ascomycota</taxon>
        <taxon>Saccharomycotina</taxon>
        <taxon>Saccharomycetes</taxon>
        <taxon>Phaffomycetales</taxon>
        <taxon>Wickerhamomycetaceae</taxon>
        <taxon>Wickerhamomyces</taxon>
    </lineage>
</organism>
<gene>
    <name evidence="3" type="ORF">WICANDRAFT_62512</name>
</gene>
<dbReference type="AlphaFoldDB" id="A0A1E3P382"/>
<name>A0A1E3P382_WICAA</name>
<dbReference type="GO" id="GO:0005634">
    <property type="term" value="C:nucleus"/>
    <property type="evidence" value="ECO:0007669"/>
    <property type="project" value="InterPro"/>
</dbReference>
<dbReference type="GO" id="GO:0003700">
    <property type="term" value="F:DNA-binding transcription factor activity"/>
    <property type="evidence" value="ECO:0007669"/>
    <property type="project" value="InterPro"/>
</dbReference>
<evidence type="ECO:0000259" key="2">
    <source>
        <dbReference type="PROSITE" id="PS50073"/>
    </source>
</evidence>
<dbReference type="GeneID" id="30200631"/>
<evidence type="ECO:0000256" key="1">
    <source>
        <dbReference type="SAM" id="MobiDB-lite"/>
    </source>
</evidence>
<feature type="region of interest" description="Disordered" evidence="1">
    <location>
        <begin position="184"/>
        <end position="212"/>
    </location>
</feature>
<dbReference type="GO" id="GO:0003677">
    <property type="term" value="F:DNA binding"/>
    <property type="evidence" value="ECO:0007669"/>
    <property type="project" value="InterPro"/>
</dbReference>
<sequence length="268" mass="30201">MIILNNRLYSCEPCILRNEGQSCEHFQDVLVSVNKANCIAKSQRGFQGLSQIVTGTYRLIIPQTSTILKTIELSKHSDEEILFNRLLDVDISKPVGKFVFILDKFTKVTLNSEKRYLDQQYALPFGLSNTPFSHHELQAPNNANTARPSSSDSFRRYTAVELAEPVIIRPLSRVGVRYPLPSAVKQDEETNKENSSGQSASSSNNIVNDNQTSPHVANKEVSLSKDLADLASSENLKKSKVSQLEQFLDETQEFLYTFCNDHKNEQKE</sequence>
<dbReference type="PROSITE" id="PS50073">
    <property type="entry name" value="COPPER_FIST_2"/>
    <property type="match status" value="1"/>
</dbReference>
<dbReference type="SUPFAM" id="SSF57879">
    <property type="entry name" value="Zinc domain conserved in yeast copper-regulated transcription factors"/>
    <property type="match status" value="1"/>
</dbReference>
<feature type="domain" description="Copper-fist" evidence="2">
    <location>
        <begin position="1"/>
        <end position="35"/>
    </location>
</feature>
<dbReference type="RefSeq" id="XP_019039143.1">
    <property type="nucleotide sequence ID" value="XM_019183385.1"/>
</dbReference>
<protein>
    <recommendedName>
        <fullName evidence="2">Copper-fist domain-containing protein</fullName>
    </recommendedName>
</protein>
<dbReference type="OrthoDB" id="3981212at2759"/>
<dbReference type="Proteomes" id="UP000094112">
    <property type="component" value="Unassembled WGS sequence"/>
</dbReference>
<proteinExistence type="predicted"/>
<dbReference type="InterPro" id="IPR001083">
    <property type="entry name" value="Cu_fist_DNA-bd_dom"/>
</dbReference>
<dbReference type="EMBL" id="KV454210">
    <property type="protein sequence ID" value="ODQ59936.1"/>
    <property type="molecule type" value="Genomic_DNA"/>
</dbReference>
<accession>A0A1E3P382</accession>
<reference evidence="3 4" key="1">
    <citation type="journal article" date="2016" name="Proc. Natl. Acad. Sci. U.S.A.">
        <title>Comparative genomics of biotechnologically important yeasts.</title>
        <authorList>
            <person name="Riley R."/>
            <person name="Haridas S."/>
            <person name="Wolfe K.H."/>
            <person name="Lopes M.R."/>
            <person name="Hittinger C.T."/>
            <person name="Goeker M."/>
            <person name="Salamov A.A."/>
            <person name="Wisecaver J.H."/>
            <person name="Long T.M."/>
            <person name="Calvey C.H."/>
            <person name="Aerts A.L."/>
            <person name="Barry K.W."/>
            <person name="Choi C."/>
            <person name="Clum A."/>
            <person name="Coughlan A.Y."/>
            <person name="Deshpande S."/>
            <person name="Douglass A.P."/>
            <person name="Hanson S.J."/>
            <person name="Klenk H.-P."/>
            <person name="LaButti K.M."/>
            <person name="Lapidus A."/>
            <person name="Lindquist E.A."/>
            <person name="Lipzen A.M."/>
            <person name="Meier-Kolthoff J.P."/>
            <person name="Ohm R.A."/>
            <person name="Otillar R.P."/>
            <person name="Pangilinan J.L."/>
            <person name="Peng Y."/>
            <person name="Rokas A."/>
            <person name="Rosa C.A."/>
            <person name="Scheuner C."/>
            <person name="Sibirny A.A."/>
            <person name="Slot J.C."/>
            <person name="Stielow J.B."/>
            <person name="Sun H."/>
            <person name="Kurtzman C.P."/>
            <person name="Blackwell M."/>
            <person name="Grigoriev I.V."/>
            <person name="Jeffries T.W."/>
        </authorList>
    </citation>
    <scope>NUCLEOTIDE SEQUENCE [LARGE SCALE GENOMIC DNA]</scope>
    <source>
        <strain evidence="4">ATCC 58044 / CBS 1984 / NCYC 433 / NRRL Y-366-8</strain>
    </source>
</reference>